<feature type="non-terminal residue" evidence="4">
    <location>
        <position position="1"/>
    </location>
</feature>
<dbReference type="InterPro" id="IPR026828">
    <property type="entry name" value="SAPC2_1/2"/>
</dbReference>
<dbReference type="Pfam" id="PF25825">
    <property type="entry name" value="SAPC2_N"/>
    <property type="match status" value="1"/>
</dbReference>
<dbReference type="AlphaFoldDB" id="A0A7K8W2Z3"/>
<feature type="region of interest" description="Disordered" evidence="2">
    <location>
        <begin position="308"/>
        <end position="333"/>
    </location>
</feature>
<gene>
    <name evidence="4" type="primary">Sapcd2</name>
    <name evidence="4" type="ORF">SCLMEX_R14986</name>
</gene>
<dbReference type="PANTHER" id="PTHR14907:SF3">
    <property type="entry name" value="SUPPRESSOR APC DOMAIN-CONTAINING PROTEIN 2"/>
    <property type="match status" value="1"/>
</dbReference>
<feature type="compositionally biased region" description="Polar residues" evidence="2">
    <location>
        <begin position="141"/>
        <end position="153"/>
    </location>
</feature>
<dbReference type="InterPro" id="IPR057953">
    <property type="entry name" value="SAPC2_N"/>
</dbReference>
<dbReference type="Pfam" id="PF11414">
    <property type="entry name" value="Suppressor_APC"/>
    <property type="match status" value="1"/>
</dbReference>
<evidence type="ECO:0000256" key="2">
    <source>
        <dbReference type="SAM" id="MobiDB-lite"/>
    </source>
</evidence>
<feature type="domain" description="Suppressor APC" evidence="3">
    <location>
        <begin position="20"/>
        <end position="92"/>
    </location>
</feature>
<accession>A0A7K8W2Z3</accession>
<organism evidence="4 5">
    <name type="scientific">Sclerurus mexicanus</name>
    <name type="common">tawny-throated leaftosser</name>
    <dbReference type="NCBI Taxonomy" id="265632"/>
    <lineage>
        <taxon>Eukaryota</taxon>
        <taxon>Metazoa</taxon>
        <taxon>Chordata</taxon>
        <taxon>Craniata</taxon>
        <taxon>Vertebrata</taxon>
        <taxon>Euteleostomi</taxon>
        <taxon>Archelosauria</taxon>
        <taxon>Archosauria</taxon>
        <taxon>Dinosauria</taxon>
        <taxon>Saurischia</taxon>
        <taxon>Theropoda</taxon>
        <taxon>Coelurosauria</taxon>
        <taxon>Aves</taxon>
        <taxon>Neognathae</taxon>
        <taxon>Neoaves</taxon>
        <taxon>Telluraves</taxon>
        <taxon>Australaves</taxon>
        <taxon>Passeriformes</taxon>
        <taxon>Furnariidae</taxon>
        <taxon>Sclerurus</taxon>
    </lineage>
</organism>
<feature type="coiled-coil region" evidence="1">
    <location>
        <begin position="337"/>
        <end position="371"/>
    </location>
</feature>
<dbReference type="OrthoDB" id="10035013at2759"/>
<evidence type="ECO:0000256" key="1">
    <source>
        <dbReference type="SAM" id="Coils"/>
    </source>
</evidence>
<feature type="compositionally biased region" description="Basic residues" evidence="2">
    <location>
        <begin position="199"/>
        <end position="211"/>
    </location>
</feature>
<protein>
    <submittedName>
        <fullName evidence="4">SAPC2 protein</fullName>
    </submittedName>
</protein>
<comment type="caution">
    <text evidence="4">The sequence shown here is derived from an EMBL/GenBank/DDBJ whole genome shotgun (WGS) entry which is preliminary data.</text>
</comment>
<evidence type="ECO:0000313" key="5">
    <source>
        <dbReference type="Proteomes" id="UP000588334"/>
    </source>
</evidence>
<keyword evidence="1" id="KW-0175">Coiled coil</keyword>
<name>A0A7K8W2Z3_9FURN</name>
<reference evidence="4 5" key="1">
    <citation type="submission" date="2019-09" db="EMBL/GenBank/DDBJ databases">
        <title>Bird 10,000 Genomes (B10K) Project - Family phase.</title>
        <authorList>
            <person name="Zhang G."/>
        </authorList>
    </citation>
    <scope>NUCLEOTIDE SEQUENCE [LARGE SCALE GENOMIC DNA]</scope>
    <source>
        <strain evidence="4">B10K-DU-001-03</strain>
        <tissue evidence="4">Muscle</tissue>
    </source>
</reference>
<keyword evidence="5" id="KW-1185">Reference proteome</keyword>
<dbReference type="PANTHER" id="PTHR14907">
    <property type="entry name" value="FI14130P"/>
    <property type="match status" value="1"/>
</dbReference>
<sequence length="391" mass="43152">SGAAMAPERGDRSLPAGTEGLPRVFLQSLRTLFDILDDRRRGYVHLREIESRWRGAEARELPTGVMEGLRQAAPASGYLTFERFVLGLRAALPGAESRVEDGNGGQRSVEKPQSPRCSEERRVKSTGQRELGHSQPRGRASNFSSAQQYSDSSPPAAGGCPMVPGEPTAPSRHKDGGNAKPAGQSQRDGGHPGAGDARRHQRGRAEHRRHTITNGVDFTMLKYMKELEQEKDFLLQGLELIDQARDWYHQHIQLMQEHQWLLGKKRTSANFPESGLSHLGRLVPKLQEVNRCLGDLLSTTGKCLIPSPSSQPANASPGLSRLVPTASPASTGSQQAINMLKEQNRLLTKEVTDKSERITQLEQEKSTLIKQLFEARAHNNHETSQLDSTFI</sequence>
<proteinExistence type="predicted"/>
<feature type="region of interest" description="Disordered" evidence="2">
    <location>
        <begin position="95"/>
        <end position="211"/>
    </location>
</feature>
<dbReference type="Proteomes" id="UP000588334">
    <property type="component" value="Unassembled WGS sequence"/>
</dbReference>
<evidence type="ECO:0000313" key="4">
    <source>
        <dbReference type="EMBL" id="NXF73086.1"/>
    </source>
</evidence>
<evidence type="ECO:0000259" key="3">
    <source>
        <dbReference type="Pfam" id="PF25825"/>
    </source>
</evidence>
<feature type="non-terminal residue" evidence="4">
    <location>
        <position position="391"/>
    </location>
</feature>
<dbReference type="EMBL" id="VWZF01001529">
    <property type="protein sequence ID" value="NXF73086.1"/>
    <property type="molecule type" value="Genomic_DNA"/>
</dbReference>
<feature type="compositionally biased region" description="Low complexity" evidence="2">
    <location>
        <begin position="308"/>
        <end position="317"/>
    </location>
</feature>